<organism evidence="6 7">
    <name type="scientific">Bhargavaea changchunensis</name>
    <dbReference type="NCBI Taxonomy" id="2134037"/>
    <lineage>
        <taxon>Bacteria</taxon>
        <taxon>Bacillati</taxon>
        <taxon>Bacillota</taxon>
        <taxon>Bacilli</taxon>
        <taxon>Bacillales</taxon>
        <taxon>Caryophanaceae</taxon>
        <taxon>Bhargavaea</taxon>
    </lineage>
</organism>
<accession>A0ABW2NG50</accession>
<dbReference type="PROSITE" id="PS00409">
    <property type="entry name" value="PROKAR_NTER_METHYL"/>
    <property type="match status" value="1"/>
</dbReference>
<feature type="compositionally biased region" description="Basic and acidic residues" evidence="4">
    <location>
        <begin position="136"/>
        <end position="147"/>
    </location>
</feature>
<feature type="transmembrane region" description="Helical" evidence="5">
    <location>
        <begin position="20"/>
        <end position="42"/>
    </location>
</feature>
<proteinExistence type="predicted"/>
<sequence>MLKFVQKKLKEEKGLTLIELLAVIVILAIIAAIAVPAIGNIIENSRYSAVKSDAVNVLSAANLYFTENPSATSVSIPELTSNGFLESPGKIPAGTDSDKIVKKDGKGGKDTITVTVTAFSGTKNVIFSNATVDDINNDKQKGSEDGNKTIPKPTT</sequence>
<evidence type="ECO:0000256" key="3">
    <source>
        <dbReference type="ARBA" id="ARBA00023287"/>
    </source>
</evidence>
<evidence type="ECO:0000313" key="7">
    <source>
        <dbReference type="Proteomes" id="UP001596483"/>
    </source>
</evidence>
<dbReference type="PRINTS" id="PR00813">
    <property type="entry name" value="BCTERIALGSPG"/>
</dbReference>
<dbReference type="InterPro" id="IPR045584">
    <property type="entry name" value="Pilin-like"/>
</dbReference>
<keyword evidence="2" id="KW-0488">Methylation</keyword>
<reference evidence="7" key="1">
    <citation type="journal article" date="2019" name="Int. J. Syst. Evol. Microbiol.">
        <title>The Global Catalogue of Microorganisms (GCM) 10K type strain sequencing project: providing services to taxonomists for standard genome sequencing and annotation.</title>
        <authorList>
            <consortium name="The Broad Institute Genomics Platform"/>
            <consortium name="The Broad Institute Genome Sequencing Center for Infectious Disease"/>
            <person name="Wu L."/>
            <person name="Ma J."/>
        </authorList>
    </citation>
    <scope>NUCLEOTIDE SEQUENCE [LARGE SCALE GENOMIC DNA]</scope>
    <source>
        <strain evidence="7">JCM 4738</strain>
    </source>
</reference>
<dbReference type="NCBIfam" id="TIGR02532">
    <property type="entry name" value="IV_pilin_GFxxxE"/>
    <property type="match status" value="1"/>
</dbReference>
<feature type="region of interest" description="Disordered" evidence="4">
    <location>
        <begin position="133"/>
        <end position="155"/>
    </location>
</feature>
<dbReference type="RefSeq" id="WP_157296013.1">
    <property type="nucleotide sequence ID" value="NZ_JBHTCT010000012.1"/>
</dbReference>
<evidence type="ECO:0000256" key="5">
    <source>
        <dbReference type="SAM" id="Phobius"/>
    </source>
</evidence>
<evidence type="ECO:0000313" key="6">
    <source>
        <dbReference type="EMBL" id="MFC7364710.1"/>
    </source>
</evidence>
<dbReference type="Pfam" id="PF07963">
    <property type="entry name" value="N_methyl"/>
    <property type="match status" value="1"/>
</dbReference>
<evidence type="ECO:0000256" key="1">
    <source>
        <dbReference type="ARBA" id="ARBA00004241"/>
    </source>
</evidence>
<dbReference type="InterPro" id="IPR012902">
    <property type="entry name" value="N_methyl_site"/>
</dbReference>
<dbReference type="Proteomes" id="UP001596483">
    <property type="component" value="Unassembled WGS sequence"/>
</dbReference>
<dbReference type="InterPro" id="IPR000983">
    <property type="entry name" value="Bac_GSPG_pilin"/>
</dbReference>
<protein>
    <submittedName>
        <fullName evidence="6">Prepilin-type N-terminal cleavage/methylation domain-containing protein</fullName>
    </submittedName>
</protein>
<keyword evidence="5" id="KW-0812">Transmembrane</keyword>
<gene>
    <name evidence="6" type="ORF">ACFQQH_06145</name>
</gene>
<comment type="caution">
    <text evidence="6">The sequence shown here is derived from an EMBL/GenBank/DDBJ whole genome shotgun (WGS) entry which is preliminary data.</text>
</comment>
<keyword evidence="5" id="KW-0472">Membrane</keyword>
<evidence type="ECO:0000256" key="2">
    <source>
        <dbReference type="ARBA" id="ARBA00022481"/>
    </source>
</evidence>
<name>A0ABW2NG50_9BACL</name>
<dbReference type="Gene3D" id="3.30.700.10">
    <property type="entry name" value="Glycoprotein, Type 4 Pilin"/>
    <property type="match status" value="1"/>
</dbReference>
<dbReference type="EMBL" id="JBHTCT010000012">
    <property type="protein sequence ID" value="MFC7364710.1"/>
    <property type="molecule type" value="Genomic_DNA"/>
</dbReference>
<keyword evidence="3" id="KW-0178">Competence</keyword>
<keyword evidence="7" id="KW-1185">Reference proteome</keyword>
<keyword evidence="5" id="KW-1133">Transmembrane helix</keyword>
<evidence type="ECO:0000256" key="4">
    <source>
        <dbReference type="SAM" id="MobiDB-lite"/>
    </source>
</evidence>
<dbReference type="SUPFAM" id="SSF54523">
    <property type="entry name" value="Pili subunits"/>
    <property type="match status" value="1"/>
</dbReference>
<comment type="subcellular location">
    <subcellularLocation>
        <location evidence="1">Cell surface</location>
    </subcellularLocation>
</comment>